<evidence type="ECO:0000256" key="3">
    <source>
        <dbReference type="ARBA" id="ARBA00022989"/>
    </source>
</evidence>
<proteinExistence type="predicted"/>
<dbReference type="InterPro" id="IPR007568">
    <property type="entry name" value="RTA1"/>
</dbReference>
<name>A0A0N1HEA3_9EURO</name>
<dbReference type="GO" id="GO:0000324">
    <property type="term" value="C:fungal-type vacuole"/>
    <property type="evidence" value="ECO:0007669"/>
    <property type="project" value="TreeGrafter"/>
</dbReference>
<accession>A0A0N1HEA3</accession>
<comment type="caution">
    <text evidence="6">The sequence shown here is derived from an EMBL/GenBank/DDBJ whole genome shotgun (WGS) entry which is preliminary data.</text>
</comment>
<dbReference type="OrthoDB" id="4521223at2759"/>
<keyword evidence="4 5" id="KW-0472">Membrane</keyword>
<organism evidence="6 7">
    <name type="scientific">Cyphellophora attinorum</name>
    <dbReference type="NCBI Taxonomy" id="1664694"/>
    <lineage>
        <taxon>Eukaryota</taxon>
        <taxon>Fungi</taxon>
        <taxon>Dikarya</taxon>
        <taxon>Ascomycota</taxon>
        <taxon>Pezizomycotina</taxon>
        <taxon>Eurotiomycetes</taxon>
        <taxon>Chaetothyriomycetidae</taxon>
        <taxon>Chaetothyriales</taxon>
        <taxon>Cyphellophoraceae</taxon>
        <taxon>Cyphellophora</taxon>
    </lineage>
</organism>
<feature type="transmembrane region" description="Helical" evidence="5">
    <location>
        <begin position="129"/>
        <end position="152"/>
    </location>
</feature>
<evidence type="ECO:0000313" key="7">
    <source>
        <dbReference type="Proteomes" id="UP000038010"/>
    </source>
</evidence>
<evidence type="ECO:0000256" key="4">
    <source>
        <dbReference type="ARBA" id="ARBA00023136"/>
    </source>
</evidence>
<dbReference type="GO" id="GO:0005886">
    <property type="term" value="C:plasma membrane"/>
    <property type="evidence" value="ECO:0007669"/>
    <property type="project" value="TreeGrafter"/>
</dbReference>
<dbReference type="STRING" id="1664694.A0A0N1HEA3"/>
<dbReference type="VEuPathDB" id="FungiDB:AB675_2188"/>
<comment type="subcellular location">
    <subcellularLocation>
        <location evidence="1">Membrane</location>
        <topology evidence="1">Multi-pass membrane protein</topology>
    </subcellularLocation>
</comment>
<feature type="transmembrane region" description="Helical" evidence="5">
    <location>
        <begin position="86"/>
        <end position="108"/>
    </location>
</feature>
<dbReference type="Proteomes" id="UP000038010">
    <property type="component" value="Unassembled WGS sequence"/>
</dbReference>
<gene>
    <name evidence="6" type="ORF">AB675_2188</name>
</gene>
<dbReference type="PANTHER" id="PTHR31465">
    <property type="entry name" value="PROTEIN RTA1-RELATED"/>
    <property type="match status" value="1"/>
</dbReference>
<protein>
    <submittedName>
        <fullName evidence="6">Sphingoid long-chain base transporter RSB1</fullName>
    </submittedName>
</protein>
<keyword evidence="2 5" id="KW-0812">Transmembrane</keyword>
<evidence type="ECO:0000256" key="5">
    <source>
        <dbReference type="SAM" id="Phobius"/>
    </source>
</evidence>
<dbReference type="AlphaFoldDB" id="A0A0N1HEA3"/>
<reference evidence="6 7" key="1">
    <citation type="submission" date="2015-06" db="EMBL/GenBank/DDBJ databases">
        <title>Draft genome of the ant-associated black yeast Phialophora attae CBS 131958.</title>
        <authorList>
            <person name="Moreno L.F."/>
            <person name="Stielow B.J."/>
            <person name="de Hoog S."/>
            <person name="Vicente V.A."/>
            <person name="Weiss V.A."/>
            <person name="de Vries M."/>
            <person name="Cruz L.M."/>
            <person name="Souza E.M."/>
        </authorList>
    </citation>
    <scope>NUCLEOTIDE SEQUENCE [LARGE SCALE GENOMIC DNA]</scope>
    <source>
        <strain evidence="6 7">CBS 131958</strain>
    </source>
</reference>
<feature type="transmembrane region" description="Helical" evidence="5">
    <location>
        <begin position="53"/>
        <end position="71"/>
    </location>
</feature>
<keyword evidence="3 5" id="KW-1133">Transmembrane helix</keyword>
<keyword evidence="7" id="KW-1185">Reference proteome</keyword>
<feature type="transmembrane region" description="Helical" evidence="5">
    <location>
        <begin position="234"/>
        <end position="256"/>
    </location>
</feature>
<dbReference type="EMBL" id="LFJN01000006">
    <property type="protein sequence ID" value="KPI43075.1"/>
    <property type="molecule type" value="Genomic_DNA"/>
</dbReference>
<sequence length="532" mass="59429">MSRRTCEEVSLTCPVDLTLYGYRPVLGVNAFFVALFGLCFISQVAMGSIRRTWTFLLAMGFATIGETLGYAGRVMMNDNPWSDGGFKMQICCLVLAPSFLAAAIYLTLKHVVLYCGPEHSRLKPRLYPWVFIGCDLGSIVLQACGGGVAAAAPDQGSANVDEKKRQALLDAGNGLIIAGIGFQIATMTACAILMADYYRRFSKAKKQALRSSGDFSTESNWEKNRSNPAIKRNFRLFIGAVSIAFVTTLIRCVYRMPEMAGLSNDDRGWGNKLMRRETEFLLLDAHPTADNATALFSLSMLLTLITFAVERLPNDMKTPGFSYLGSADSVPDINLPFGSSTRNFMMVISTLRGILLVIHQTQQYFEGDIAEFMRYPRTVDLPEHRPDVADMYAQLANAAMSYHPEDVRTSMQADELQQLFHQQVIRLRDVTRCTSVIEWDSHIFSFLVSAPPEYIELIKSGEPMALVILAHWAACFRCMDHHWWASGWGEKLVVDISNLIDMNAWSRLMEWPLSQVRRGVADFVPSSSWMAG</sequence>
<feature type="transmembrane region" description="Helical" evidence="5">
    <location>
        <begin position="20"/>
        <end position="41"/>
    </location>
</feature>
<dbReference type="Pfam" id="PF04479">
    <property type="entry name" value="RTA1"/>
    <property type="match status" value="1"/>
</dbReference>
<dbReference type="PANTHER" id="PTHR31465:SF8">
    <property type="entry name" value="DOMAIN PROTEIN, PUTATIVE (AFU_ORTHOLOGUE AFUA_6G14140)-RELATED"/>
    <property type="match status" value="1"/>
</dbReference>
<evidence type="ECO:0000256" key="1">
    <source>
        <dbReference type="ARBA" id="ARBA00004141"/>
    </source>
</evidence>
<evidence type="ECO:0000313" key="6">
    <source>
        <dbReference type="EMBL" id="KPI43075.1"/>
    </source>
</evidence>
<evidence type="ECO:0000256" key="2">
    <source>
        <dbReference type="ARBA" id="ARBA00022692"/>
    </source>
</evidence>
<feature type="transmembrane region" description="Helical" evidence="5">
    <location>
        <begin position="172"/>
        <end position="195"/>
    </location>
</feature>
<dbReference type="RefSeq" id="XP_018003038.1">
    <property type="nucleotide sequence ID" value="XM_018142139.1"/>
</dbReference>
<dbReference type="GeneID" id="28734019"/>